<evidence type="ECO:0000313" key="2">
    <source>
        <dbReference type="EMBL" id="GFH25215.1"/>
    </source>
</evidence>
<feature type="domain" description="Band 7" evidence="1">
    <location>
        <begin position="14"/>
        <end position="89"/>
    </location>
</feature>
<dbReference type="EMBL" id="BLLF01002753">
    <property type="protein sequence ID" value="GFH25215.1"/>
    <property type="molecule type" value="Genomic_DNA"/>
</dbReference>
<dbReference type="InterPro" id="IPR001107">
    <property type="entry name" value="Band_7"/>
</dbReference>
<keyword evidence="3" id="KW-1185">Reference proteome</keyword>
<sequence length="92" mass="9945">MQPIPTPVNLGVLIVPEMTTFVVERFGRYSATLGSGLHFLIPLELAMPITEQTAITKVKQAAVGSGRQRQDNVTITIDGVLYVKVVSPHKAS</sequence>
<name>A0A699ZTF3_HAELA</name>
<feature type="non-terminal residue" evidence="2">
    <location>
        <position position="92"/>
    </location>
</feature>
<evidence type="ECO:0000313" key="3">
    <source>
        <dbReference type="Proteomes" id="UP000485058"/>
    </source>
</evidence>
<gene>
    <name evidence="2" type="ORF">HaLaN_23144</name>
</gene>
<dbReference type="PANTHER" id="PTHR43327">
    <property type="entry name" value="STOMATIN-LIKE PROTEIN 2, MITOCHONDRIAL"/>
    <property type="match status" value="1"/>
</dbReference>
<feature type="non-terminal residue" evidence="2">
    <location>
        <position position="1"/>
    </location>
</feature>
<dbReference type="Proteomes" id="UP000485058">
    <property type="component" value="Unassembled WGS sequence"/>
</dbReference>
<organism evidence="2 3">
    <name type="scientific">Haematococcus lacustris</name>
    <name type="common">Green alga</name>
    <name type="synonym">Haematococcus pluvialis</name>
    <dbReference type="NCBI Taxonomy" id="44745"/>
    <lineage>
        <taxon>Eukaryota</taxon>
        <taxon>Viridiplantae</taxon>
        <taxon>Chlorophyta</taxon>
        <taxon>core chlorophytes</taxon>
        <taxon>Chlorophyceae</taxon>
        <taxon>CS clade</taxon>
        <taxon>Chlamydomonadales</taxon>
        <taxon>Haematococcaceae</taxon>
        <taxon>Haematococcus</taxon>
    </lineage>
</organism>
<dbReference type="GO" id="GO:0005739">
    <property type="term" value="C:mitochondrion"/>
    <property type="evidence" value="ECO:0007669"/>
    <property type="project" value="TreeGrafter"/>
</dbReference>
<protein>
    <submittedName>
        <fullName evidence="2">PHB domain-containing protein</fullName>
    </submittedName>
</protein>
<comment type="caution">
    <text evidence="2">The sequence shown here is derived from an EMBL/GenBank/DDBJ whole genome shotgun (WGS) entry which is preliminary data.</text>
</comment>
<dbReference type="PANTHER" id="PTHR43327:SF10">
    <property type="entry name" value="STOMATIN-LIKE PROTEIN 2, MITOCHONDRIAL"/>
    <property type="match status" value="1"/>
</dbReference>
<dbReference type="Pfam" id="PF01145">
    <property type="entry name" value="Band_7"/>
    <property type="match status" value="1"/>
</dbReference>
<dbReference type="InterPro" id="IPR050710">
    <property type="entry name" value="Band7/mec-2_domain"/>
</dbReference>
<proteinExistence type="predicted"/>
<dbReference type="AlphaFoldDB" id="A0A699ZTF3"/>
<dbReference type="GO" id="GO:0007005">
    <property type="term" value="P:mitochondrion organization"/>
    <property type="evidence" value="ECO:0007669"/>
    <property type="project" value="TreeGrafter"/>
</dbReference>
<reference evidence="2 3" key="1">
    <citation type="submission" date="2020-02" db="EMBL/GenBank/DDBJ databases">
        <title>Draft genome sequence of Haematococcus lacustris strain NIES-144.</title>
        <authorList>
            <person name="Morimoto D."/>
            <person name="Nakagawa S."/>
            <person name="Yoshida T."/>
            <person name="Sawayama S."/>
        </authorList>
    </citation>
    <scope>NUCLEOTIDE SEQUENCE [LARGE SCALE GENOMIC DNA]</scope>
    <source>
        <strain evidence="2 3">NIES-144</strain>
    </source>
</reference>
<evidence type="ECO:0000259" key="1">
    <source>
        <dbReference type="Pfam" id="PF01145"/>
    </source>
</evidence>
<accession>A0A699ZTF3</accession>